<gene>
    <name evidence="1" type="ORF">AVEN_47666_1</name>
</gene>
<comment type="caution">
    <text evidence="1">The sequence shown here is derived from an EMBL/GenBank/DDBJ whole genome shotgun (WGS) entry which is preliminary data.</text>
</comment>
<dbReference type="EMBL" id="BGPR01050235">
    <property type="protein sequence ID" value="GBO27250.1"/>
    <property type="molecule type" value="Genomic_DNA"/>
</dbReference>
<evidence type="ECO:0000313" key="2">
    <source>
        <dbReference type="Proteomes" id="UP000499080"/>
    </source>
</evidence>
<dbReference type="AlphaFoldDB" id="A0A4Y2VTP7"/>
<proteinExistence type="predicted"/>
<accession>A0A4Y2VTP7</accession>
<organism evidence="1 2">
    <name type="scientific">Araneus ventricosus</name>
    <name type="common">Orbweaver spider</name>
    <name type="synonym">Epeira ventricosa</name>
    <dbReference type="NCBI Taxonomy" id="182803"/>
    <lineage>
        <taxon>Eukaryota</taxon>
        <taxon>Metazoa</taxon>
        <taxon>Ecdysozoa</taxon>
        <taxon>Arthropoda</taxon>
        <taxon>Chelicerata</taxon>
        <taxon>Arachnida</taxon>
        <taxon>Araneae</taxon>
        <taxon>Araneomorphae</taxon>
        <taxon>Entelegynae</taxon>
        <taxon>Araneoidea</taxon>
        <taxon>Araneidae</taxon>
        <taxon>Araneus</taxon>
    </lineage>
</organism>
<name>A0A4Y2VTP7_ARAVE</name>
<sequence>MTSSKDVVLPRVGNSKVGTGCEMPVQQNIEVSVTPFCQFIGDVSRNILLDFSSVTMEHT</sequence>
<protein>
    <submittedName>
        <fullName evidence="1">Uncharacterized protein</fullName>
    </submittedName>
</protein>
<dbReference type="Proteomes" id="UP000499080">
    <property type="component" value="Unassembled WGS sequence"/>
</dbReference>
<feature type="non-terminal residue" evidence="1">
    <location>
        <position position="59"/>
    </location>
</feature>
<keyword evidence="2" id="KW-1185">Reference proteome</keyword>
<reference evidence="1 2" key="1">
    <citation type="journal article" date="2019" name="Sci. Rep.">
        <title>Orb-weaving spider Araneus ventricosus genome elucidates the spidroin gene catalogue.</title>
        <authorList>
            <person name="Kono N."/>
            <person name="Nakamura H."/>
            <person name="Ohtoshi R."/>
            <person name="Moran D.A.P."/>
            <person name="Shinohara A."/>
            <person name="Yoshida Y."/>
            <person name="Fujiwara M."/>
            <person name="Mori M."/>
            <person name="Tomita M."/>
            <person name="Arakawa K."/>
        </authorList>
    </citation>
    <scope>NUCLEOTIDE SEQUENCE [LARGE SCALE GENOMIC DNA]</scope>
</reference>
<evidence type="ECO:0000313" key="1">
    <source>
        <dbReference type="EMBL" id="GBO27250.1"/>
    </source>
</evidence>